<dbReference type="Ensembl" id="ENSRFET00010005308.1">
    <property type="protein sequence ID" value="ENSRFEP00010004847.1"/>
    <property type="gene ID" value="ENSRFEG00010003378.1"/>
</dbReference>
<reference evidence="4" key="5">
    <citation type="submission" date="2025-09" db="UniProtKB">
        <authorList>
            <consortium name="Ensembl"/>
        </authorList>
    </citation>
    <scope>IDENTIFICATION</scope>
</reference>
<reference evidence="4 5" key="1">
    <citation type="journal article" date="2015" name="Annu Rev Anim Biosci">
        <title>The Genome 10K Project: a way forward.</title>
        <authorList>
            <person name="Koepfli K.P."/>
            <person name="Paten B."/>
            <person name="O'Brien S.J."/>
            <person name="Koepfli K.P."/>
            <person name="Paten B."/>
            <person name="Antunes A."/>
            <person name="Belov K."/>
            <person name="Bustamante C."/>
            <person name="Castoe T.A."/>
            <person name="Clawson H."/>
            <person name="Crawford A.J."/>
            <person name="Diekhans M."/>
            <person name="Distel D."/>
            <person name="Durbin R."/>
            <person name="Earl D."/>
            <person name="Fujita M.K."/>
            <person name="Gamble T."/>
            <person name="Georges A."/>
            <person name="Gemmell N."/>
            <person name="Gilbert M.T."/>
            <person name="Graves J.M."/>
            <person name="Green R.E."/>
            <person name="Hickey G."/>
            <person name="Jarvis E.D."/>
            <person name="Johnson W."/>
            <person name="Komissarov A."/>
            <person name="Korf I."/>
            <person name="Kuhn R."/>
            <person name="Larkin D.M."/>
            <person name="Lewin H."/>
            <person name="Lopez J.V."/>
            <person name="Ma J."/>
            <person name="Marques-Bonet T."/>
            <person name="Miller W."/>
            <person name="Murphy R."/>
            <person name="Pevzner P."/>
            <person name="Shapiro B."/>
            <person name="Steiner C."/>
            <person name="Tamazian G."/>
            <person name="Venkatesh B."/>
            <person name="Wang J."/>
            <person name="Wayne R."/>
            <person name="Wiley E."/>
            <person name="Yang H."/>
            <person name="Zhang G."/>
            <person name="Haussler D."/>
            <person name="Ryder O."/>
            <person name="O'Brien S.J."/>
        </authorList>
    </citation>
    <scope>NUCLEOTIDE SEQUENCE</scope>
</reference>
<evidence type="ECO:0000256" key="1">
    <source>
        <dbReference type="ARBA" id="ARBA00007043"/>
    </source>
</evidence>
<dbReference type="SMART" id="SM01379">
    <property type="entry name" value="GAGE"/>
    <property type="match status" value="1"/>
</dbReference>
<dbReference type="InterPro" id="IPR031320">
    <property type="entry name" value="GAGE"/>
</dbReference>
<evidence type="ECO:0000313" key="4">
    <source>
        <dbReference type="Ensembl" id="ENSRFEP00010004847.1"/>
    </source>
</evidence>
<dbReference type="AlphaFoldDB" id="A0A671E2T3"/>
<organism evidence="4 5">
    <name type="scientific">Rhinolophus ferrumequinum</name>
    <name type="common">Greater horseshoe bat</name>
    <dbReference type="NCBI Taxonomy" id="59479"/>
    <lineage>
        <taxon>Eukaryota</taxon>
        <taxon>Metazoa</taxon>
        <taxon>Chordata</taxon>
        <taxon>Craniata</taxon>
        <taxon>Vertebrata</taxon>
        <taxon>Euteleostomi</taxon>
        <taxon>Mammalia</taxon>
        <taxon>Eutheria</taxon>
        <taxon>Laurasiatheria</taxon>
        <taxon>Chiroptera</taxon>
        <taxon>Yinpterochiroptera</taxon>
        <taxon>Rhinolophoidea</taxon>
        <taxon>Rhinolophidae</taxon>
        <taxon>Rhinolophinae</taxon>
        <taxon>Rhinolophus</taxon>
    </lineage>
</organism>
<dbReference type="GeneTree" id="ENSGT00990000211643"/>
<dbReference type="OMA" id="TENQGIT"/>
<evidence type="ECO:0000313" key="5">
    <source>
        <dbReference type="Proteomes" id="UP000472240"/>
    </source>
</evidence>
<reference evidence="5" key="3">
    <citation type="submission" date="2018-12" db="EMBL/GenBank/DDBJ databases">
        <title>G10K-VGP greater horseshoe bat female genome, primary haplotype.</title>
        <authorList>
            <person name="Teeling E."/>
            <person name="Myers G."/>
            <person name="Vernes S."/>
            <person name="Pippel M."/>
            <person name="Winkler S."/>
            <person name="Fedrigo O."/>
            <person name="Rhie A."/>
            <person name="Koren S."/>
            <person name="Phillippy A."/>
            <person name="Lewin H."/>
            <person name="Damas J."/>
            <person name="Howe K."/>
            <person name="Mountcastle J."/>
            <person name="Jarvis E.D."/>
        </authorList>
    </citation>
    <scope>NUCLEOTIDE SEQUENCE [LARGE SCALE GENOMIC DNA]</scope>
</reference>
<reference evidence="4 5" key="2">
    <citation type="journal article" date="2018" name="Annu Rev Anim Biosci">
        <title>Bat Biology, Genomes, and the Bat1K Project: To Generate Chromosome-Level Genomes for All Living Bat Species.</title>
        <authorList>
            <person name="Teeling E.C."/>
            <person name="Vernes S.C."/>
            <person name="Davalos L.M."/>
            <person name="Ray D.A."/>
            <person name="Gilbert M.T.P."/>
            <person name="Myers E."/>
        </authorList>
    </citation>
    <scope>NUCLEOTIDE SEQUENCE</scope>
</reference>
<comment type="similarity">
    <text evidence="1">Belongs to the GAGE family.</text>
</comment>
<accession>A0A671E2T3</accession>
<name>A0A671E2T3_RHIFE</name>
<reference evidence="4" key="4">
    <citation type="submission" date="2025-08" db="UniProtKB">
        <authorList>
            <consortium name="Ensembl"/>
        </authorList>
    </citation>
    <scope>IDENTIFICATION</scope>
</reference>
<dbReference type="Pfam" id="PF05831">
    <property type="entry name" value="GAGE"/>
    <property type="match status" value="2"/>
</dbReference>
<dbReference type="InParanoid" id="A0A671E2T3"/>
<dbReference type="Proteomes" id="UP000472240">
    <property type="component" value="Chromosome 5"/>
</dbReference>
<dbReference type="PANTHER" id="PTHR14047">
    <property type="entry name" value="P ANTIGEN FAMILY MEMBER 5-RELATED"/>
    <property type="match status" value="1"/>
</dbReference>
<feature type="domain" description="GAGE" evidence="3">
    <location>
        <begin position="13"/>
        <end position="160"/>
    </location>
</feature>
<feature type="region of interest" description="Disordered" evidence="2">
    <location>
        <begin position="36"/>
        <end position="75"/>
    </location>
</feature>
<feature type="region of interest" description="Disordered" evidence="2">
    <location>
        <begin position="115"/>
        <end position="136"/>
    </location>
</feature>
<proteinExistence type="inferred from homology"/>
<keyword evidence="5" id="KW-1185">Reference proteome</keyword>
<evidence type="ECO:0000259" key="3">
    <source>
        <dbReference type="SMART" id="SM01379"/>
    </source>
</evidence>
<protein>
    <recommendedName>
        <fullName evidence="3">GAGE domain-containing protein</fullName>
    </recommendedName>
</protein>
<evidence type="ECO:0000256" key="2">
    <source>
        <dbReference type="SAM" id="MobiDB-lite"/>
    </source>
</evidence>
<sequence length="160" mass="18173">VQRRLTKVRGWHEHVRSRPVWKVLLEDRESCEPVGLVVAQQPSDEPEQEVQPTENQDIIPDQENEDEVASEVEGPDLEADLQDWLPQRVGVQAKSMGESLPNLECFQMPAAEPDLEAVHQRQAQPKTEGEGRDGFDVRRDILSKLETVYISEAGKEQPQD</sequence>
<feature type="compositionally biased region" description="Acidic residues" evidence="2">
    <location>
        <begin position="60"/>
        <end position="75"/>
    </location>
</feature>
<feature type="compositionally biased region" description="Basic and acidic residues" evidence="2">
    <location>
        <begin position="127"/>
        <end position="136"/>
    </location>
</feature>
<dbReference type="PANTHER" id="PTHR14047:SF1">
    <property type="entry name" value="P ANTIGEN FAMILY MEMBER 3"/>
    <property type="match status" value="1"/>
</dbReference>
<dbReference type="InterPro" id="IPR008625">
    <property type="entry name" value="GAGE_fam"/>
</dbReference>